<dbReference type="AlphaFoldDB" id="A0A1M5Z201"/>
<dbReference type="PANTHER" id="PTHR12526:SF630">
    <property type="entry name" value="GLYCOSYLTRANSFERASE"/>
    <property type="match status" value="1"/>
</dbReference>
<protein>
    <submittedName>
        <fullName evidence="3">Glycosyltransferase involved in cell wall biosynthesis</fullName>
    </submittedName>
    <submittedName>
        <fullName evidence="4">Glycosyltransferase involved in cell wall bisynthesis</fullName>
    </submittedName>
</protein>
<dbReference type="EMBL" id="FQXT01000004">
    <property type="protein sequence ID" value="SHI17913.1"/>
    <property type="molecule type" value="Genomic_DNA"/>
</dbReference>
<dbReference type="InterPro" id="IPR028098">
    <property type="entry name" value="Glyco_trans_4-like_N"/>
</dbReference>
<dbReference type="STRING" id="573501.SAMN04487999_2591"/>
<dbReference type="PANTHER" id="PTHR12526">
    <property type="entry name" value="GLYCOSYLTRANSFERASE"/>
    <property type="match status" value="1"/>
</dbReference>
<keyword evidence="4" id="KW-0808">Transferase</keyword>
<dbReference type="InterPro" id="IPR001296">
    <property type="entry name" value="Glyco_trans_1"/>
</dbReference>
<accession>A0A1M5Z201</accession>
<dbReference type="Pfam" id="PF13439">
    <property type="entry name" value="Glyco_transf_4"/>
    <property type="match status" value="1"/>
</dbReference>
<dbReference type="OrthoDB" id="9811239at2"/>
<evidence type="ECO:0000313" key="3">
    <source>
        <dbReference type="EMBL" id="RXG29766.1"/>
    </source>
</evidence>
<evidence type="ECO:0000313" key="4">
    <source>
        <dbReference type="EMBL" id="SHI17913.1"/>
    </source>
</evidence>
<evidence type="ECO:0000313" key="6">
    <source>
        <dbReference type="Proteomes" id="UP000290037"/>
    </source>
</evidence>
<dbReference type="SUPFAM" id="SSF53756">
    <property type="entry name" value="UDP-Glycosyltransferase/glycogen phosphorylase"/>
    <property type="match status" value="1"/>
</dbReference>
<sequence>MSTKRLAVVCNYVLRADRIGGMDRFFVAYDKAAKAKGYEVDWFFPDVLDKTFYEGVTLFSAEGNSSVEAFFLNYLQENEKTYTALVTHFTELCTPFYKKAKQAGRIKNLIAIDHNPRPLNGFPLKKQLKNRLKGYLHHKAIDRFIGVSSYTARHIVKDLGKVVARKTGVIYNGIDTSVFKKRENHDLNQEGKVQFVVVSHLRESKGLQDLIDALALLKPDLQNKLHITIYGEGPLEEGLKQQAKDKGVDQLLTFKGSSSEIPQLLADYQYLIQPTYMECFSLSILESLSANVPVITTTVGGNPEIIKEDKNGFLVQPKDKRALAAIIEEVVLGDRKITEDTSVLIEKEYTLDRMVAEHINLLD</sequence>
<organism evidence="4 5">
    <name type="scientific">Leeuwenhoekiella palythoae</name>
    <dbReference type="NCBI Taxonomy" id="573501"/>
    <lineage>
        <taxon>Bacteria</taxon>
        <taxon>Pseudomonadati</taxon>
        <taxon>Bacteroidota</taxon>
        <taxon>Flavobacteriia</taxon>
        <taxon>Flavobacteriales</taxon>
        <taxon>Flavobacteriaceae</taxon>
        <taxon>Leeuwenhoekiella</taxon>
    </lineage>
</organism>
<reference evidence="3 6" key="3">
    <citation type="submission" date="2018-07" db="EMBL/GenBank/DDBJ databases">
        <title>Leeuwenhoekiella genomics.</title>
        <authorList>
            <person name="Tahon G."/>
            <person name="Willems A."/>
        </authorList>
    </citation>
    <scope>NUCLEOTIDE SEQUENCE [LARGE SCALE GENOMIC DNA]</scope>
    <source>
        <strain evidence="3 6">LMG 24856</strain>
    </source>
</reference>
<name>A0A1M5Z201_9FLAO</name>
<dbReference type="EMBL" id="QOVN01000003">
    <property type="protein sequence ID" value="RXG29766.1"/>
    <property type="molecule type" value="Genomic_DNA"/>
</dbReference>
<dbReference type="GO" id="GO:0016757">
    <property type="term" value="F:glycosyltransferase activity"/>
    <property type="evidence" value="ECO:0007669"/>
    <property type="project" value="InterPro"/>
</dbReference>
<gene>
    <name evidence="3" type="ORF">DSM01_1868</name>
    <name evidence="4" type="ORF">SAMN04487999_2591</name>
</gene>
<evidence type="ECO:0000313" key="5">
    <source>
        <dbReference type="Proteomes" id="UP000184240"/>
    </source>
</evidence>
<dbReference type="RefSeq" id="WP_084673159.1">
    <property type="nucleotide sequence ID" value="NZ_FQXT01000004.1"/>
</dbReference>
<evidence type="ECO:0000259" key="2">
    <source>
        <dbReference type="Pfam" id="PF13439"/>
    </source>
</evidence>
<feature type="domain" description="Glycosyltransferase subfamily 4-like N-terminal" evidence="2">
    <location>
        <begin position="19"/>
        <end position="177"/>
    </location>
</feature>
<dbReference type="Gene3D" id="3.40.50.2000">
    <property type="entry name" value="Glycogen Phosphorylase B"/>
    <property type="match status" value="2"/>
</dbReference>
<keyword evidence="6" id="KW-1185">Reference proteome</keyword>
<dbReference type="Proteomes" id="UP000290037">
    <property type="component" value="Unassembled WGS sequence"/>
</dbReference>
<dbReference type="Proteomes" id="UP000184240">
    <property type="component" value="Unassembled WGS sequence"/>
</dbReference>
<dbReference type="CDD" id="cd03801">
    <property type="entry name" value="GT4_PimA-like"/>
    <property type="match status" value="1"/>
</dbReference>
<reference evidence="5" key="2">
    <citation type="submission" date="2016-11" db="EMBL/GenBank/DDBJ databases">
        <authorList>
            <person name="Varghese N."/>
            <person name="Submissions S."/>
        </authorList>
    </citation>
    <scope>NUCLEOTIDE SEQUENCE [LARGE SCALE GENOMIC DNA]</scope>
    <source>
        <strain evidence="5">DSM 19859</strain>
    </source>
</reference>
<proteinExistence type="predicted"/>
<evidence type="ECO:0000259" key="1">
    <source>
        <dbReference type="Pfam" id="PF00534"/>
    </source>
</evidence>
<feature type="domain" description="Glycosyl transferase family 1" evidence="1">
    <location>
        <begin position="188"/>
        <end position="334"/>
    </location>
</feature>
<reference evidence="4" key="1">
    <citation type="submission" date="2016-11" db="EMBL/GenBank/DDBJ databases">
        <authorList>
            <person name="Jaros S."/>
            <person name="Januszkiewicz K."/>
            <person name="Wedrychowicz H."/>
        </authorList>
    </citation>
    <scope>NUCLEOTIDE SEQUENCE [LARGE SCALE GENOMIC DNA]</scope>
    <source>
        <strain evidence="4">DSM 19859</strain>
    </source>
</reference>
<dbReference type="Pfam" id="PF00534">
    <property type="entry name" value="Glycos_transf_1"/>
    <property type="match status" value="1"/>
</dbReference>